<dbReference type="PANTHER" id="PTHR12131">
    <property type="entry name" value="ATP-DEPENDENT RNA AND DNA HELICASE"/>
    <property type="match status" value="1"/>
</dbReference>
<feature type="domain" description="Helicase ATP-binding" evidence="9">
    <location>
        <begin position="139"/>
        <end position="295"/>
    </location>
</feature>
<dbReference type="EnsemblProtists" id="EKX42704">
    <property type="protein sequence ID" value="EKX42704"/>
    <property type="gene ID" value="GUITHDRAFT_111376"/>
</dbReference>
<gene>
    <name evidence="11" type="ORF">GUITHDRAFT_111376</name>
</gene>
<evidence type="ECO:0000259" key="10">
    <source>
        <dbReference type="PROSITE" id="PS51194"/>
    </source>
</evidence>
<dbReference type="Pfam" id="PF21408">
    <property type="entry name" value="MTR4-like_stalk"/>
    <property type="match status" value="1"/>
</dbReference>
<evidence type="ECO:0000313" key="11">
    <source>
        <dbReference type="EMBL" id="EKX42704.1"/>
    </source>
</evidence>
<sequence length="1039" mass="117170">MDEDELFDFFTKKEENSSGGHKQVEEEEAGKRKRPSAEDAVAKEEDNEEEEEGEEEEKPSESKKSKRNEDAKLCPVTGEGSVKIYDITPEGQESGRKACRHHIAIPPTMTLEEVQRPVPPKPPAKEYKFQLDPFQAAAVKSLEKGQSVLVSAHTSAGKTAVAEYAIAMALRDKQRVVYTSPIKALSNQKFRELTDEFQDVGLMTGDITINPEASLLVMTTEILRSMLYKGSELIRELVWIIYDEIHYMRDRERGVVWEESIVLVPSKIRFVFLSATIPNAPDFACWVSRVHSQPCNVIYTDYRPTPLQHYMFPAGGEGLYLVVDEDGNFREENFHKALARLDTSAANTEIAARKKGGPGTKGKIKERGGSDIYKIIKMIMEKNYDPVIVFCFSKKDCEALALQMSKLDFNNDDEKANIDMIFNSAVDSLSADDRKIPAVEGILPLLKRGIGIHHSGLLPILKEVIEILFQEGLIKCLCATETFSMGLNMPAKTCVFTGVRKWDGDSFRWVSGGEYIQMSGRAGRRGLDDRGIVILMVDEKMEPDVAKGMVKGQSDPLNSSFRLGYNMLLNLLRFEGADPEYLIKRSFYQFQMDKQAPDLQGQIEDLEVERRQLVVHDEGLVAEYHELVTQRGKVEEEMRSYVLSPKVAVNFLNPGRFVECFADETHAQTWGWGVLVSFKKAEKEKDKGSPGASYLLDLLLPCSTRKTIILPTGKEMPVGDNDSFHPPREGEKHEIQVVQLPLSMVKSLSSIRVYVPQDLRSAENRRSVGKTMSVVQERFPDGIPLLDPVEDMQIKEEEFQRLVRKSESLETKVKQHKVNKSSSKYAKAYESYKKKLAIASSIAVLQKSMKGASGMVFRSELKGMKRVLRRLKYTDGEDVVQIKGRAAAEIDCGDELVLTELIFEGVFNDLAPEVCAAVLSCFVFDEKTDENLRLPDELKRPIDSESKLQVDVEEYVKKFKAGLAEMTLRWCQGVKFVDLMAKSEIFEGSVIRCIRRLEELVTQLAGVCKVIGNTELEKKFKEASKMMKRDIVFAASLYL</sequence>
<dbReference type="Pfam" id="PF00271">
    <property type="entry name" value="Helicase_C"/>
    <property type="match status" value="1"/>
</dbReference>
<dbReference type="GO" id="GO:0016787">
    <property type="term" value="F:hydrolase activity"/>
    <property type="evidence" value="ECO:0007669"/>
    <property type="project" value="UniProtKB-KW"/>
</dbReference>
<feature type="compositionally biased region" description="Basic and acidic residues" evidence="8">
    <location>
        <begin position="59"/>
        <end position="72"/>
    </location>
</feature>
<dbReference type="HOGENOM" id="CLU_002902_0_1_1"/>
<dbReference type="Pfam" id="PF08148">
    <property type="entry name" value="DSHCT"/>
    <property type="match status" value="1"/>
</dbReference>
<dbReference type="KEGG" id="gtt:GUITHDRAFT_111376"/>
<dbReference type="PROSITE" id="PS51194">
    <property type="entry name" value="HELICASE_CTER"/>
    <property type="match status" value="1"/>
</dbReference>
<reference evidence="11 13" key="1">
    <citation type="journal article" date="2012" name="Nature">
        <title>Algal genomes reveal evolutionary mosaicism and the fate of nucleomorphs.</title>
        <authorList>
            <consortium name="DOE Joint Genome Institute"/>
            <person name="Curtis B.A."/>
            <person name="Tanifuji G."/>
            <person name="Burki F."/>
            <person name="Gruber A."/>
            <person name="Irimia M."/>
            <person name="Maruyama S."/>
            <person name="Arias M.C."/>
            <person name="Ball S.G."/>
            <person name="Gile G.H."/>
            <person name="Hirakawa Y."/>
            <person name="Hopkins J.F."/>
            <person name="Kuo A."/>
            <person name="Rensing S.A."/>
            <person name="Schmutz J."/>
            <person name="Symeonidi A."/>
            <person name="Elias M."/>
            <person name="Eveleigh R.J."/>
            <person name="Herman E.K."/>
            <person name="Klute M.J."/>
            <person name="Nakayama T."/>
            <person name="Obornik M."/>
            <person name="Reyes-Prieto A."/>
            <person name="Armbrust E.V."/>
            <person name="Aves S.J."/>
            <person name="Beiko R.G."/>
            <person name="Coutinho P."/>
            <person name="Dacks J.B."/>
            <person name="Durnford D.G."/>
            <person name="Fast N.M."/>
            <person name="Green B.R."/>
            <person name="Grisdale C.J."/>
            <person name="Hempel F."/>
            <person name="Henrissat B."/>
            <person name="Hoppner M.P."/>
            <person name="Ishida K."/>
            <person name="Kim E."/>
            <person name="Koreny L."/>
            <person name="Kroth P.G."/>
            <person name="Liu Y."/>
            <person name="Malik S.B."/>
            <person name="Maier U.G."/>
            <person name="McRose D."/>
            <person name="Mock T."/>
            <person name="Neilson J.A."/>
            <person name="Onodera N.T."/>
            <person name="Poole A.M."/>
            <person name="Pritham E.J."/>
            <person name="Richards T.A."/>
            <person name="Rocap G."/>
            <person name="Roy S.W."/>
            <person name="Sarai C."/>
            <person name="Schaack S."/>
            <person name="Shirato S."/>
            <person name="Slamovits C.H."/>
            <person name="Spencer D.F."/>
            <person name="Suzuki S."/>
            <person name="Worden A.Z."/>
            <person name="Zauner S."/>
            <person name="Barry K."/>
            <person name="Bell C."/>
            <person name="Bharti A.K."/>
            <person name="Crow J.A."/>
            <person name="Grimwood J."/>
            <person name="Kramer R."/>
            <person name="Lindquist E."/>
            <person name="Lucas S."/>
            <person name="Salamov A."/>
            <person name="McFadden G.I."/>
            <person name="Lane C.E."/>
            <person name="Keeling P.J."/>
            <person name="Gray M.W."/>
            <person name="Grigoriev I.V."/>
            <person name="Archibald J.M."/>
        </authorList>
    </citation>
    <scope>NUCLEOTIDE SEQUENCE</scope>
    <source>
        <strain evidence="11 13">CCMP2712</strain>
    </source>
</reference>
<evidence type="ECO:0008006" key="14">
    <source>
        <dbReference type="Google" id="ProtNLM"/>
    </source>
</evidence>
<proteinExistence type="predicted"/>
<dbReference type="PIRSF" id="PIRSF005198">
    <property type="entry name" value="Antiviral_helicase_SKI2"/>
    <property type="match status" value="1"/>
</dbReference>
<dbReference type="GO" id="GO:0003723">
    <property type="term" value="F:RNA binding"/>
    <property type="evidence" value="ECO:0007669"/>
    <property type="project" value="InterPro"/>
</dbReference>
<dbReference type="RefSeq" id="XP_005829684.1">
    <property type="nucleotide sequence ID" value="XM_005829627.1"/>
</dbReference>
<dbReference type="PROSITE" id="PS51192">
    <property type="entry name" value="HELICASE_ATP_BIND_1"/>
    <property type="match status" value="1"/>
</dbReference>
<name>L1J3J5_GUITC</name>
<dbReference type="GeneID" id="17299341"/>
<keyword evidence="6" id="KW-0067">ATP-binding</keyword>
<dbReference type="CDD" id="cd18024">
    <property type="entry name" value="DEXHc_Mtr4-like"/>
    <property type="match status" value="1"/>
</dbReference>
<dbReference type="FunFam" id="3.40.50.300:FF:000083">
    <property type="entry name" value="ATP-dependent RNA helicase DOB1"/>
    <property type="match status" value="1"/>
</dbReference>
<protein>
    <recommendedName>
        <fullName evidence="14">Superkiller viralicidic activity 2-like 2</fullName>
    </recommendedName>
</protein>
<evidence type="ECO:0000256" key="3">
    <source>
        <dbReference type="ARBA" id="ARBA00022741"/>
    </source>
</evidence>
<dbReference type="Gene3D" id="2.40.30.300">
    <property type="match status" value="1"/>
</dbReference>
<dbReference type="PaxDb" id="55529-EKX42704"/>
<feature type="domain" description="Helicase C-terminal" evidence="10">
    <location>
        <begin position="371"/>
        <end position="573"/>
    </location>
</feature>
<evidence type="ECO:0000256" key="5">
    <source>
        <dbReference type="ARBA" id="ARBA00022806"/>
    </source>
</evidence>
<dbReference type="FunFam" id="2.40.30.300:FF:000001">
    <property type="entry name" value="Mtr4 exosome RNA helicase"/>
    <property type="match status" value="1"/>
</dbReference>
<dbReference type="InterPro" id="IPR027417">
    <property type="entry name" value="P-loop_NTPase"/>
</dbReference>
<dbReference type="Gene3D" id="3.40.50.300">
    <property type="entry name" value="P-loop containing nucleotide triphosphate hydrolases"/>
    <property type="match status" value="2"/>
</dbReference>
<dbReference type="InterPro" id="IPR014001">
    <property type="entry name" value="Helicase_ATP-bd"/>
</dbReference>
<dbReference type="SUPFAM" id="SSF52540">
    <property type="entry name" value="P-loop containing nucleoside triphosphate hydrolases"/>
    <property type="match status" value="1"/>
</dbReference>
<organism evidence="11">
    <name type="scientific">Guillardia theta (strain CCMP2712)</name>
    <name type="common">Cryptophyte</name>
    <dbReference type="NCBI Taxonomy" id="905079"/>
    <lineage>
        <taxon>Eukaryota</taxon>
        <taxon>Cryptophyceae</taxon>
        <taxon>Pyrenomonadales</taxon>
        <taxon>Geminigeraceae</taxon>
        <taxon>Guillardia</taxon>
    </lineage>
</organism>
<dbReference type="GO" id="GO:0009507">
    <property type="term" value="C:chloroplast"/>
    <property type="evidence" value="ECO:0007669"/>
    <property type="project" value="UniProtKB-SubCell"/>
</dbReference>
<dbReference type="InterPro" id="IPR016438">
    <property type="entry name" value="SKI2-like"/>
</dbReference>
<dbReference type="CDD" id="cd18795">
    <property type="entry name" value="SF2_C_Ski2"/>
    <property type="match status" value="1"/>
</dbReference>
<dbReference type="Pfam" id="PF13234">
    <property type="entry name" value="MTR4_beta-barrel"/>
    <property type="match status" value="1"/>
</dbReference>
<dbReference type="InterPro" id="IPR048392">
    <property type="entry name" value="MTR4-like_stalk"/>
</dbReference>
<dbReference type="InterPro" id="IPR001650">
    <property type="entry name" value="Helicase_C-like"/>
</dbReference>
<feature type="compositionally biased region" description="Acidic residues" evidence="8">
    <location>
        <begin position="45"/>
        <end position="58"/>
    </location>
</feature>
<keyword evidence="4" id="KW-0378">Hydrolase</keyword>
<dbReference type="Proteomes" id="UP000011087">
    <property type="component" value="Unassembled WGS sequence"/>
</dbReference>
<dbReference type="AlphaFoldDB" id="L1J3J5"/>
<dbReference type="InterPro" id="IPR012961">
    <property type="entry name" value="Ski2/MTR4_C"/>
</dbReference>
<evidence type="ECO:0000313" key="12">
    <source>
        <dbReference type="EnsemblProtists" id="EKX42704"/>
    </source>
</evidence>
<dbReference type="SMART" id="SM00490">
    <property type="entry name" value="HELICc"/>
    <property type="match status" value="1"/>
</dbReference>
<keyword evidence="7" id="KW-0539">Nucleus</keyword>
<dbReference type="FunFam" id="3.40.50.300:FF:000141">
    <property type="entry name" value="ATP-dependent RNA helicase DOB1"/>
    <property type="match status" value="1"/>
</dbReference>
<dbReference type="GO" id="GO:0005524">
    <property type="term" value="F:ATP binding"/>
    <property type="evidence" value="ECO:0007669"/>
    <property type="project" value="UniProtKB-KW"/>
</dbReference>
<dbReference type="SMART" id="SM01142">
    <property type="entry name" value="DSHCT"/>
    <property type="match status" value="1"/>
</dbReference>
<reference evidence="13" key="2">
    <citation type="submission" date="2012-11" db="EMBL/GenBank/DDBJ databases">
        <authorList>
            <person name="Kuo A."/>
            <person name="Curtis B.A."/>
            <person name="Tanifuji G."/>
            <person name="Burki F."/>
            <person name="Gruber A."/>
            <person name="Irimia M."/>
            <person name="Maruyama S."/>
            <person name="Arias M.C."/>
            <person name="Ball S.G."/>
            <person name="Gile G.H."/>
            <person name="Hirakawa Y."/>
            <person name="Hopkins J.F."/>
            <person name="Rensing S.A."/>
            <person name="Schmutz J."/>
            <person name="Symeonidi A."/>
            <person name="Elias M."/>
            <person name="Eveleigh R.J."/>
            <person name="Herman E.K."/>
            <person name="Klute M.J."/>
            <person name="Nakayama T."/>
            <person name="Obornik M."/>
            <person name="Reyes-Prieto A."/>
            <person name="Armbrust E.V."/>
            <person name="Aves S.J."/>
            <person name="Beiko R.G."/>
            <person name="Coutinho P."/>
            <person name="Dacks J.B."/>
            <person name="Durnford D.G."/>
            <person name="Fast N.M."/>
            <person name="Green B.R."/>
            <person name="Grisdale C."/>
            <person name="Hempe F."/>
            <person name="Henrissat B."/>
            <person name="Hoppner M.P."/>
            <person name="Ishida K.-I."/>
            <person name="Kim E."/>
            <person name="Koreny L."/>
            <person name="Kroth P.G."/>
            <person name="Liu Y."/>
            <person name="Malik S.-B."/>
            <person name="Maier U.G."/>
            <person name="McRose D."/>
            <person name="Mock T."/>
            <person name="Neilson J.A."/>
            <person name="Onodera N.T."/>
            <person name="Poole A.M."/>
            <person name="Pritham E.J."/>
            <person name="Richards T.A."/>
            <person name="Rocap G."/>
            <person name="Roy S.W."/>
            <person name="Sarai C."/>
            <person name="Schaack S."/>
            <person name="Shirato S."/>
            <person name="Slamovits C.H."/>
            <person name="Spencer D.F."/>
            <person name="Suzuki S."/>
            <person name="Worden A.Z."/>
            <person name="Zauner S."/>
            <person name="Barry K."/>
            <person name="Bell C."/>
            <person name="Bharti A.K."/>
            <person name="Crow J.A."/>
            <person name="Grimwood J."/>
            <person name="Kramer R."/>
            <person name="Lindquist E."/>
            <person name="Lucas S."/>
            <person name="Salamov A."/>
            <person name="McFadden G.I."/>
            <person name="Lane C.E."/>
            <person name="Keeling P.J."/>
            <person name="Gray M.W."/>
            <person name="Grigoriev I.V."/>
            <person name="Archibald J.M."/>
        </authorList>
    </citation>
    <scope>NUCLEOTIDE SEQUENCE</scope>
    <source>
        <strain evidence="13">CCMP2712</strain>
    </source>
</reference>
<dbReference type="PANTHER" id="PTHR12131:SF25">
    <property type="entry name" value="DEXH-BOX ATP-DEPENDENT RNA HELICASE DEXH9"/>
    <property type="match status" value="1"/>
</dbReference>
<dbReference type="Gene3D" id="1.20.1500.20">
    <property type="match status" value="1"/>
</dbReference>
<evidence type="ECO:0000256" key="6">
    <source>
        <dbReference type="ARBA" id="ARBA00022840"/>
    </source>
</evidence>
<evidence type="ECO:0000313" key="13">
    <source>
        <dbReference type="Proteomes" id="UP000011087"/>
    </source>
</evidence>
<accession>L1J3J5</accession>
<dbReference type="InterPro" id="IPR011545">
    <property type="entry name" value="DEAD/DEAH_box_helicase_dom"/>
</dbReference>
<dbReference type="InterPro" id="IPR025696">
    <property type="entry name" value="Beta-barrel_MTR4"/>
</dbReference>
<dbReference type="OMA" id="IMLKNYN"/>
<dbReference type="STRING" id="905079.L1J3J5"/>
<feature type="region of interest" description="Disordered" evidence="8">
    <location>
        <begin position="1"/>
        <end position="75"/>
    </location>
</feature>
<keyword evidence="5" id="KW-0347">Helicase</keyword>
<dbReference type="GO" id="GO:0003724">
    <property type="term" value="F:RNA helicase activity"/>
    <property type="evidence" value="ECO:0007669"/>
    <property type="project" value="InterPro"/>
</dbReference>
<dbReference type="eggNOG" id="KOG0948">
    <property type="taxonomic scope" value="Eukaryota"/>
</dbReference>
<dbReference type="GO" id="GO:0000460">
    <property type="term" value="P:maturation of 5.8S rRNA"/>
    <property type="evidence" value="ECO:0007669"/>
    <property type="project" value="TreeGrafter"/>
</dbReference>
<keyword evidence="3" id="KW-0547">Nucleotide-binding</keyword>
<evidence type="ECO:0000256" key="8">
    <source>
        <dbReference type="SAM" id="MobiDB-lite"/>
    </source>
</evidence>
<dbReference type="GO" id="GO:0006401">
    <property type="term" value="P:RNA catabolic process"/>
    <property type="evidence" value="ECO:0007669"/>
    <property type="project" value="InterPro"/>
</dbReference>
<dbReference type="OrthoDB" id="64767at2759"/>
<keyword evidence="13" id="KW-1185">Reference proteome</keyword>
<evidence type="ECO:0000256" key="1">
    <source>
        <dbReference type="ARBA" id="ARBA00004123"/>
    </source>
</evidence>
<evidence type="ECO:0000259" key="9">
    <source>
        <dbReference type="PROSITE" id="PS51192"/>
    </source>
</evidence>
<evidence type="ECO:0000256" key="7">
    <source>
        <dbReference type="ARBA" id="ARBA00023242"/>
    </source>
</evidence>
<reference evidence="12" key="3">
    <citation type="submission" date="2016-03" db="UniProtKB">
        <authorList>
            <consortium name="EnsemblProtists"/>
        </authorList>
    </citation>
    <scope>IDENTIFICATION</scope>
</reference>
<evidence type="ECO:0000256" key="2">
    <source>
        <dbReference type="ARBA" id="ARBA00004229"/>
    </source>
</evidence>
<dbReference type="EMBL" id="JH993015">
    <property type="protein sequence ID" value="EKX42704.1"/>
    <property type="molecule type" value="Genomic_DNA"/>
</dbReference>
<dbReference type="GO" id="GO:0005634">
    <property type="term" value="C:nucleus"/>
    <property type="evidence" value="ECO:0007669"/>
    <property type="project" value="UniProtKB-SubCell"/>
</dbReference>
<feature type="compositionally biased region" description="Basic and acidic residues" evidence="8">
    <location>
        <begin position="35"/>
        <end position="44"/>
    </location>
</feature>
<dbReference type="Pfam" id="PF00270">
    <property type="entry name" value="DEAD"/>
    <property type="match status" value="1"/>
</dbReference>
<comment type="subcellular location">
    <subcellularLocation>
        <location evidence="1">Nucleus</location>
    </subcellularLocation>
    <subcellularLocation>
        <location evidence="2">Plastid</location>
        <location evidence="2">Chloroplast</location>
    </subcellularLocation>
</comment>
<evidence type="ECO:0000256" key="4">
    <source>
        <dbReference type="ARBA" id="ARBA00022801"/>
    </source>
</evidence>
<dbReference type="InterPro" id="IPR050699">
    <property type="entry name" value="RNA-DNA_Helicase"/>
</dbReference>
<dbReference type="SMART" id="SM00487">
    <property type="entry name" value="DEXDc"/>
    <property type="match status" value="1"/>
</dbReference>
<dbReference type="Gene3D" id="1.10.3380.30">
    <property type="match status" value="1"/>
</dbReference>